<proteinExistence type="predicted"/>
<evidence type="ECO:0000313" key="1">
    <source>
        <dbReference type="EMBL" id="KAF7354162.1"/>
    </source>
</evidence>
<accession>A0A8H7CZS1</accession>
<sequence>MADREPLISVLCVHRQQQQTEEPVQDLLRKLEEAAKRASLWSSVLIAFDGADSPVRDVLVSSKELASIDAKLLPVEPWNFTVPLNAAVITAQKQTSAKKIVFISVEVTVIVEELDRMLGLWERDFLVIGKALDPHTFESGGTNWELDVQLTGLTSPWNTFAIWDLSKLAKTGFLSISDTNTAPGQSAIEEVPTISLHQLLFPSSSRAVLVKFPSEGGWDTRWDDPGRVAWHKSKMASKNTSAFSHLSALALPSAVVKHLSI</sequence>
<dbReference type="Proteomes" id="UP000620124">
    <property type="component" value="Unassembled WGS sequence"/>
</dbReference>
<reference evidence="1" key="1">
    <citation type="submission" date="2020-05" db="EMBL/GenBank/DDBJ databases">
        <title>Mycena genomes resolve the evolution of fungal bioluminescence.</title>
        <authorList>
            <person name="Tsai I.J."/>
        </authorList>
    </citation>
    <scope>NUCLEOTIDE SEQUENCE</scope>
    <source>
        <strain evidence="1">CCC161011</strain>
    </source>
</reference>
<organism evidence="1 2">
    <name type="scientific">Mycena venus</name>
    <dbReference type="NCBI Taxonomy" id="2733690"/>
    <lineage>
        <taxon>Eukaryota</taxon>
        <taxon>Fungi</taxon>
        <taxon>Dikarya</taxon>
        <taxon>Basidiomycota</taxon>
        <taxon>Agaricomycotina</taxon>
        <taxon>Agaricomycetes</taxon>
        <taxon>Agaricomycetidae</taxon>
        <taxon>Agaricales</taxon>
        <taxon>Marasmiineae</taxon>
        <taxon>Mycenaceae</taxon>
        <taxon>Mycena</taxon>
    </lineage>
</organism>
<name>A0A8H7CZS1_9AGAR</name>
<evidence type="ECO:0000313" key="2">
    <source>
        <dbReference type="Proteomes" id="UP000620124"/>
    </source>
</evidence>
<protein>
    <submittedName>
        <fullName evidence="1">Uncharacterized protein</fullName>
    </submittedName>
</protein>
<dbReference type="AlphaFoldDB" id="A0A8H7CZS1"/>
<comment type="caution">
    <text evidence="1">The sequence shown here is derived from an EMBL/GenBank/DDBJ whole genome shotgun (WGS) entry which is preliminary data.</text>
</comment>
<gene>
    <name evidence="1" type="ORF">MVEN_01103800</name>
</gene>
<dbReference type="EMBL" id="JACAZI010000008">
    <property type="protein sequence ID" value="KAF7354162.1"/>
    <property type="molecule type" value="Genomic_DNA"/>
</dbReference>
<dbReference type="OrthoDB" id="9973624at2759"/>
<keyword evidence="2" id="KW-1185">Reference proteome</keyword>